<feature type="compositionally biased region" description="Basic and acidic residues" evidence="2">
    <location>
        <begin position="186"/>
        <end position="197"/>
    </location>
</feature>
<feature type="compositionally biased region" description="Basic and acidic residues" evidence="2">
    <location>
        <begin position="206"/>
        <end position="220"/>
    </location>
</feature>
<dbReference type="Pfam" id="PF15305">
    <property type="entry name" value="IFT43"/>
    <property type="match status" value="1"/>
</dbReference>
<feature type="region of interest" description="Disordered" evidence="2">
    <location>
        <begin position="35"/>
        <end position="61"/>
    </location>
</feature>
<evidence type="ECO:0000256" key="1">
    <source>
        <dbReference type="ARBA" id="ARBA00022794"/>
    </source>
</evidence>
<comment type="caution">
    <text evidence="4">The sequence shown here is derived from an EMBL/GenBank/DDBJ whole genome shotgun (WGS) entry which is preliminary data.</text>
</comment>
<gene>
    <name evidence="4" type="ORF">AXG93_1962s1550</name>
</gene>
<dbReference type="GO" id="GO:0030991">
    <property type="term" value="C:intraciliary transport particle A"/>
    <property type="evidence" value="ECO:0007669"/>
    <property type="project" value="InterPro"/>
</dbReference>
<reference evidence="4" key="1">
    <citation type="submission" date="2016-03" db="EMBL/GenBank/DDBJ databases">
        <title>Mechanisms controlling the formation of the plant cell surface in tip-growing cells are functionally conserved among land plants.</title>
        <authorList>
            <person name="Honkanen S."/>
            <person name="Jones V.A."/>
            <person name="Morieri G."/>
            <person name="Champion C."/>
            <person name="Hetherington A.J."/>
            <person name="Kelly S."/>
            <person name="Saint-Marcoux D."/>
            <person name="Proust H."/>
            <person name="Prescott H."/>
            <person name="Dolan L."/>
        </authorList>
    </citation>
    <scope>NUCLEOTIDE SEQUENCE [LARGE SCALE GENOMIC DNA]</scope>
    <source>
        <tissue evidence="4">Whole gametophyte</tissue>
    </source>
</reference>
<dbReference type="GO" id="GO:0035721">
    <property type="term" value="P:intraciliary retrograde transport"/>
    <property type="evidence" value="ECO:0007669"/>
    <property type="project" value="TreeGrafter"/>
</dbReference>
<organism evidence="4 5">
    <name type="scientific">Marchantia polymorpha subsp. ruderalis</name>
    <dbReference type="NCBI Taxonomy" id="1480154"/>
    <lineage>
        <taxon>Eukaryota</taxon>
        <taxon>Viridiplantae</taxon>
        <taxon>Streptophyta</taxon>
        <taxon>Embryophyta</taxon>
        <taxon>Marchantiophyta</taxon>
        <taxon>Marchantiopsida</taxon>
        <taxon>Marchantiidae</taxon>
        <taxon>Marchantiales</taxon>
        <taxon>Marchantiaceae</taxon>
        <taxon>Marchantia</taxon>
    </lineage>
</organism>
<dbReference type="EMBL" id="LVLJ01001129">
    <property type="protein sequence ID" value="OAE31298.1"/>
    <property type="molecule type" value="Genomic_DNA"/>
</dbReference>
<keyword evidence="3" id="KW-0812">Transmembrane</keyword>
<dbReference type="Proteomes" id="UP000077202">
    <property type="component" value="Unassembled WGS sequence"/>
</dbReference>
<keyword evidence="3" id="KW-1133">Transmembrane helix</keyword>
<dbReference type="InterPro" id="IPR029302">
    <property type="entry name" value="IFT43"/>
</dbReference>
<dbReference type="AlphaFoldDB" id="A0A176WDI3"/>
<evidence type="ECO:0000313" key="5">
    <source>
        <dbReference type="Proteomes" id="UP000077202"/>
    </source>
</evidence>
<sequence>MRSFESLVFYFFVLSSLIVINPCLTSLYRSNAQAAPDRSKHSQEDETQDIPELQDGSQVTAPPRVIAQRVPSFKELDTNMPYLLPFTYEGGIDLRPLISSLSPVSQVSEEDTHWDPKSLLAEMIFKMNENKEATMGNYGTLAPSPASPDRCSPSRKCMRDGGNTSVEPLVDGVKRYSGKLAGQDASSEHDTTDDAFRHRMNPARALDFRGNRDSEKREGGQGEETSLLLGSRQLT</sequence>
<keyword evidence="5" id="KW-1185">Reference proteome</keyword>
<accession>A0A176WDI3</accession>
<evidence type="ECO:0000256" key="3">
    <source>
        <dbReference type="SAM" id="Phobius"/>
    </source>
</evidence>
<evidence type="ECO:0000256" key="2">
    <source>
        <dbReference type="SAM" id="MobiDB-lite"/>
    </source>
</evidence>
<feature type="region of interest" description="Disordered" evidence="2">
    <location>
        <begin position="136"/>
        <end position="166"/>
    </location>
</feature>
<keyword evidence="1" id="KW-0970">Cilium biogenesis/degradation</keyword>
<evidence type="ECO:0000313" key="4">
    <source>
        <dbReference type="EMBL" id="OAE31298.1"/>
    </source>
</evidence>
<dbReference type="GO" id="GO:0005929">
    <property type="term" value="C:cilium"/>
    <property type="evidence" value="ECO:0007669"/>
    <property type="project" value="TreeGrafter"/>
</dbReference>
<dbReference type="PANTHER" id="PTHR33724">
    <property type="entry name" value="INTRAFLAGELLAR TRANSPORT PROTEIN 43 HOMOLOG"/>
    <property type="match status" value="1"/>
</dbReference>
<feature type="region of interest" description="Disordered" evidence="2">
    <location>
        <begin position="178"/>
        <end position="235"/>
    </location>
</feature>
<dbReference type="PANTHER" id="PTHR33724:SF1">
    <property type="entry name" value="INTRAFLAGELLAR TRANSPORT PROTEIN 43 HOMOLOG"/>
    <property type="match status" value="1"/>
</dbReference>
<name>A0A176WDI3_MARPO</name>
<feature type="transmembrane region" description="Helical" evidence="3">
    <location>
        <begin position="7"/>
        <end position="28"/>
    </location>
</feature>
<keyword evidence="3" id="KW-0472">Membrane</keyword>
<protein>
    <submittedName>
        <fullName evidence="4">Uncharacterized protein</fullName>
    </submittedName>
</protein>
<proteinExistence type="predicted"/>